<sequence length="439" mass="45519">MTERRCPVQTSAVYLVGSAPAFPSIPPPSPPSPVTPEASGLCSPIEELSLDSNNHQQQQPTSAPASPVLTPSETTTESSSELDVRLATAVHVLHTEATALRNLAALYATDPPARDALSRAVELVAAASAAGGKLVLVGVGKSGHIARKLAATFNSLELRASFLHPTEALHGDLGHVGARDVLLMITYSGRTPELLALLPHLDRLALPLLLLTSSPDAEIARRQPDAVVLPAPVHEPEARSFGLAAPTTSTTAALAVGDALAMAASREVHDARVAHVFARNHPGGAIGAAIAQKKHSTAVGELSVPWADVPLLNAGRAATGAEALRVAVGGCTAGGCWARCPDGAVLVPGRLRRLGAAELAVEVGAIEGLVVSRGTATAVRVDEVVGDVVRRLARREEQDDDDEDGKVGEVLLVVDEYGRETVGVLEMATLLQHHEGQSD</sequence>
<protein>
    <recommendedName>
        <fullName evidence="2">SIS domain-containing protein</fullName>
    </recommendedName>
</protein>
<evidence type="ECO:0000259" key="2">
    <source>
        <dbReference type="PROSITE" id="PS51464"/>
    </source>
</evidence>
<dbReference type="SUPFAM" id="SSF53697">
    <property type="entry name" value="SIS domain"/>
    <property type="match status" value="1"/>
</dbReference>
<dbReference type="Proteomes" id="UP000319257">
    <property type="component" value="Unassembled WGS sequence"/>
</dbReference>
<name>A0A507AEG1_9PEZI</name>
<organism evidence="3 4">
    <name type="scientific">Thyridium curvatum</name>
    <dbReference type="NCBI Taxonomy" id="1093900"/>
    <lineage>
        <taxon>Eukaryota</taxon>
        <taxon>Fungi</taxon>
        <taxon>Dikarya</taxon>
        <taxon>Ascomycota</taxon>
        <taxon>Pezizomycotina</taxon>
        <taxon>Sordariomycetes</taxon>
        <taxon>Sordariomycetidae</taxon>
        <taxon>Thyridiales</taxon>
        <taxon>Thyridiaceae</taxon>
        <taxon>Thyridium</taxon>
    </lineage>
</organism>
<feature type="compositionally biased region" description="Low complexity" evidence="1">
    <location>
        <begin position="72"/>
        <end position="81"/>
    </location>
</feature>
<dbReference type="STRING" id="1093900.A0A507AEG1"/>
<reference evidence="3 4" key="1">
    <citation type="submission" date="2019-06" db="EMBL/GenBank/DDBJ databases">
        <title>Draft genome sequence of the filamentous fungus Phialemoniopsis curvata isolated from diesel fuel.</title>
        <authorList>
            <person name="Varaljay V.A."/>
            <person name="Lyon W.J."/>
            <person name="Crouch A.L."/>
            <person name="Drake C.E."/>
            <person name="Hollomon J.M."/>
            <person name="Nadeau L.J."/>
            <person name="Nunn H.S."/>
            <person name="Stevenson B.S."/>
            <person name="Bojanowski C.L."/>
            <person name="Crookes-Goodson W.J."/>
        </authorList>
    </citation>
    <scope>NUCLEOTIDE SEQUENCE [LARGE SCALE GENOMIC DNA]</scope>
    <source>
        <strain evidence="3 4">D216</strain>
    </source>
</reference>
<comment type="caution">
    <text evidence="3">The sequence shown here is derived from an EMBL/GenBank/DDBJ whole genome shotgun (WGS) entry which is preliminary data.</text>
</comment>
<dbReference type="InterPro" id="IPR001347">
    <property type="entry name" value="SIS_dom"/>
</dbReference>
<dbReference type="AlphaFoldDB" id="A0A507AEG1"/>
<keyword evidence="4" id="KW-1185">Reference proteome</keyword>
<feature type="region of interest" description="Disordered" evidence="1">
    <location>
        <begin position="21"/>
        <end position="81"/>
    </location>
</feature>
<feature type="domain" description="SIS" evidence="2">
    <location>
        <begin position="124"/>
        <end position="270"/>
    </location>
</feature>
<dbReference type="RefSeq" id="XP_030988453.1">
    <property type="nucleotide sequence ID" value="XM_031136405.1"/>
</dbReference>
<dbReference type="GO" id="GO:0097367">
    <property type="term" value="F:carbohydrate derivative binding"/>
    <property type="evidence" value="ECO:0007669"/>
    <property type="project" value="InterPro"/>
</dbReference>
<dbReference type="GeneID" id="41969685"/>
<gene>
    <name evidence="3" type="ORF">E0L32_002238</name>
</gene>
<dbReference type="PROSITE" id="PS51464">
    <property type="entry name" value="SIS"/>
    <property type="match status" value="1"/>
</dbReference>
<evidence type="ECO:0000256" key="1">
    <source>
        <dbReference type="SAM" id="MobiDB-lite"/>
    </source>
</evidence>
<dbReference type="InParanoid" id="A0A507AEG1"/>
<proteinExistence type="predicted"/>
<dbReference type="PANTHER" id="PTHR38418:SF2">
    <property type="entry name" value="SUGAR ISOMERASE, KPSF_GUTQ (AFU_ORTHOLOGUE AFUA_6G08860)"/>
    <property type="match status" value="1"/>
</dbReference>
<dbReference type="InterPro" id="IPR046348">
    <property type="entry name" value="SIS_dom_sf"/>
</dbReference>
<accession>A0A507AEG1</accession>
<dbReference type="Pfam" id="PF01380">
    <property type="entry name" value="SIS"/>
    <property type="match status" value="1"/>
</dbReference>
<dbReference type="OrthoDB" id="1872003at2759"/>
<evidence type="ECO:0000313" key="3">
    <source>
        <dbReference type="EMBL" id="TPX06742.1"/>
    </source>
</evidence>
<evidence type="ECO:0000313" key="4">
    <source>
        <dbReference type="Proteomes" id="UP000319257"/>
    </source>
</evidence>
<feature type="compositionally biased region" description="Polar residues" evidence="1">
    <location>
        <begin position="50"/>
        <end position="64"/>
    </location>
</feature>
<dbReference type="GO" id="GO:1901135">
    <property type="term" value="P:carbohydrate derivative metabolic process"/>
    <property type="evidence" value="ECO:0007669"/>
    <property type="project" value="InterPro"/>
</dbReference>
<dbReference type="EMBL" id="SKBQ01000009">
    <property type="protein sequence ID" value="TPX06742.1"/>
    <property type="molecule type" value="Genomic_DNA"/>
</dbReference>
<feature type="compositionally biased region" description="Pro residues" evidence="1">
    <location>
        <begin position="23"/>
        <end position="34"/>
    </location>
</feature>
<dbReference type="Gene3D" id="3.40.50.10490">
    <property type="entry name" value="Glucose-6-phosphate isomerase like protein, domain 1"/>
    <property type="match status" value="1"/>
</dbReference>
<dbReference type="PANTHER" id="PTHR38418">
    <property type="entry name" value="SUGAR ISOMERASE, KPSF/GUTQ (AFU_ORTHOLOGUE AFUA_6G08860)"/>
    <property type="match status" value="1"/>
</dbReference>